<accession>A0AA39KGQ7</accession>
<protein>
    <recommendedName>
        <fullName evidence="4">Separase</fullName>
    </recommendedName>
</protein>
<keyword evidence="3" id="KW-1185">Reference proteome</keyword>
<gene>
    <name evidence="2" type="ORF">PV327_008184</name>
</gene>
<reference evidence="2" key="1">
    <citation type="journal article" date="2023" name="bioRxiv">
        <title>Scaffold-level genome assemblies of two parasitoid biocontrol wasps reveal the parthenogenesis mechanism and an associated novel virus.</title>
        <authorList>
            <person name="Inwood S."/>
            <person name="Skelly J."/>
            <person name="Guhlin J."/>
            <person name="Harrop T."/>
            <person name="Goldson S."/>
            <person name="Dearden P."/>
        </authorList>
    </citation>
    <scope>NUCLEOTIDE SEQUENCE</scope>
    <source>
        <strain evidence="2">Lincoln</strain>
        <tissue evidence="2">Whole body</tissue>
    </source>
</reference>
<feature type="compositionally biased region" description="Basic and acidic residues" evidence="1">
    <location>
        <begin position="1319"/>
        <end position="1329"/>
    </location>
</feature>
<feature type="compositionally biased region" description="Basic and acidic residues" evidence="1">
    <location>
        <begin position="1403"/>
        <end position="1414"/>
    </location>
</feature>
<feature type="region of interest" description="Disordered" evidence="1">
    <location>
        <begin position="1297"/>
        <end position="1368"/>
    </location>
</feature>
<name>A0AA39KGQ7_MICHY</name>
<feature type="compositionally biased region" description="Basic residues" evidence="1">
    <location>
        <begin position="1478"/>
        <end position="1489"/>
    </location>
</feature>
<organism evidence="2 3">
    <name type="scientific">Microctonus hyperodae</name>
    <name type="common">Parasitoid wasp</name>
    <dbReference type="NCBI Taxonomy" id="165561"/>
    <lineage>
        <taxon>Eukaryota</taxon>
        <taxon>Metazoa</taxon>
        <taxon>Ecdysozoa</taxon>
        <taxon>Arthropoda</taxon>
        <taxon>Hexapoda</taxon>
        <taxon>Insecta</taxon>
        <taxon>Pterygota</taxon>
        <taxon>Neoptera</taxon>
        <taxon>Endopterygota</taxon>
        <taxon>Hymenoptera</taxon>
        <taxon>Apocrita</taxon>
        <taxon>Ichneumonoidea</taxon>
        <taxon>Braconidae</taxon>
        <taxon>Euphorinae</taxon>
        <taxon>Microctonus</taxon>
    </lineage>
</organism>
<dbReference type="Proteomes" id="UP001168972">
    <property type="component" value="Unassembled WGS sequence"/>
</dbReference>
<sequence>MNEIRTKIKEWGQAIRSNKFIGIAEEIENAAFSCPSDEINMGLYKLLLYLCNTAQQCDKTNISDGIKIANIACAICSKLTSIPDVSKFFSGIYHIVNYLNDMKLYVIAMKLGDYLVSSTLFCGTSNEFVDIYAKFSILWYKTINQLFCTFQKIDEENFKVLMMLINYELKFQALALKDGSRYFLNKIAAYNEKIMSFGQQEFHCKFRNAMMDCIAHTKVSLGDQSKFQTYRCALRILNDMVIGKTNIDDIESLNKRVAQFFILFQNCMKENKECYDCFTIYLQLCPIIIRRVDSFTSDHFHSIQKYKNSLNKLIKKYGYENAIKWNSYSIMQVSTALITYWEKFNEKNNEKNISNEFVTSITEFLNHHSNIFLNFHLSQCFCYQNDCQMTVDIFNALTTKLQILKIFARSINNLPITLINLTIEIAEECVKFIHKLKAANCKRWRKLWVLFGSFIHNIAVHNEKIKYDETIRLYTLLATTTIELNAFDVESSFVDFDNPLSASLHRLSNTHYAHGKYNDAMIACALNAYIGYKNETCRAFRFWTCIKYKYPLSRDITIINCLKSNRNTAQKIGIDIDLINCDLATICEREVLHLHEADINLSSAIINVLDFMETIDVSPLIYAQCVQRLGYHMLDFQLDISIKKYIHKALFNLKQDIYTCDHELLNGHLKFYELIEELKEMYKTTEAEMHNTKFQLYATNYSNTNDDPAINIVPAYSLINVKTASNIVEKLETVLEIWKKYYESNSFINNKFLKSNTMIRTAIILAEYIRFYQHQKLEIEAWKFAYHLAEIFNDDSTIIYITGRCMTSRYTNDKWISKAKNCIEKLALSTDQTVMETIAMFKLNLSEFYFTIGLINEANQLFEEAVAMPNIEFSVNLATYLLSVDILMSHKFNLDYIKDIVKGLYTTLTIDDLKFVSKHQREEYLYELDILFQFTNHVALRMNNLISYREICAHLVRRLWIAQKICVPLHAAECLKNLCFIDLSRNEIENCEVKLQGLEHILMIETFEMSRQANISPVSDVSQTTDTSQARIIEPVRDCFQNDTTPTLRKKIFVLPNFMRHDKKCLCFNCSNVTYQYLVFSSTHIRAQVYALQNHVNLAFQHFDGAFNIIRKILKLSDENNTSHYHYHNIVEYVLFILDFSRFLKHIMPGGFDDGLNIALHAVDVCERYKIINSPVYISARELIFEYRIQNIFKNIDYSKFTMSNVNDVDENEFVNEDNDNLPICITPVRNIKAISAQSVRRKKTPPLLTLSKVSIDTIEDDNGINMSNLRPPLDDITVKKNLVKVRPIRREISEDDYSSNENLDEIKPQLTSGRNSRKRETIKREVGKLNKGQLNRKEINNQTGRNLRKKILESSGDESEESGSIDRVTDMFKEMQMSESKTDKTEVKVNCNSKIKLPLKSETKSRIRKDDSAQKSAIISESTSVRKKSNSNDSLSITSDSKFRNTEEYFECSDQSSTNDINSDDEVVECSIEEPRRSRRLAGRSKRS</sequence>
<evidence type="ECO:0000313" key="3">
    <source>
        <dbReference type="Proteomes" id="UP001168972"/>
    </source>
</evidence>
<evidence type="ECO:0000256" key="1">
    <source>
        <dbReference type="SAM" id="MobiDB-lite"/>
    </source>
</evidence>
<feature type="compositionally biased region" description="Polar residues" evidence="1">
    <location>
        <begin position="1432"/>
        <end position="1441"/>
    </location>
</feature>
<feature type="region of interest" description="Disordered" evidence="1">
    <location>
        <begin position="1403"/>
        <end position="1489"/>
    </location>
</feature>
<feature type="compositionally biased region" description="Acidic residues" evidence="1">
    <location>
        <begin position="1463"/>
        <end position="1473"/>
    </location>
</feature>
<evidence type="ECO:0008006" key="4">
    <source>
        <dbReference type="Google" id="ProtNLM"/>
    </source>
</evidence>
<comment type="caution">
    <text evidence="2">The sequence shown here is derived from an EMBL/GenBank/DDBJ whole genome shotgun (WGS) entry which is preliminary data.</text>
</comment>
<evidence type="ECO:0000313" key="2">
    <source>
        <dbReference type="EMBL" id="KAK0161769.1"/>
    </source>
</evidence>
<feature type="compositionally biased region" description="Polar residues" evidence="1">
    <location>
        <begin position="1415"/>
        <end position="1424"/>
    </location>
</feature>
<proteinExistence type="predicted"/>
<reference evidence="2" key="2">
    <citation type="submission" date="2023-03" db="EMBL/GenBank/DDBJ databases">
        <authorList>
            <person name="Inwood S.N."/>
            <person name="Skelly J.G."/>
            <person name="Guhlin J."/>
            <person name="Harrop T.W.R."/>
            <person name="Goldson S.G."/>
            <person name="Dearden P.K."/>
        </authorList>
    </citation>
    <scope>NUCLEOTIDE SEQUENCE</scope>
    <source>
        <strain evidence="2">Lincoln</strain>
        <tissue evidence="2">Whole body</tissue>
    </source>
</reference>
<dbReference type="EMBL" id="JAQQBR010001834">
    <property type="protein sequence ID" value="KAK0161769.1"/>
    <property type="molecule type" value="Genomic_DNA"/>
</dbReference>